<name>A0ABQ8SCI1_PERAM</name>
<comment type="caution">
    <text evidence="1">The sequence shown here is derived from an EMBL/GenBank/DDBJ whole genome shotgun (WGS) entry which is preliminary data.</text>
</comment>
<accession>A0ABQ8SCI1</accession>
<protein>
    <submittedName>
        <fullName evidence="1">Uncharacterized protein</fullName>
    </submittedName>
</protein>
<dbReference type="EMBL" id="JAJSOF020000031">
    <property type="protein sequence ID" value="KAJ4431618.1"/>
    <property type="molecule type" value="Genomic_DNA"/>
</dbReference>
<proteinExistence type="predicted"/>
<gene>
    <name evidence="1" type="ORF">ANN_20217</name>
</gene>
<keyword evidence="2" id="KW-1185">Reference proteome</keyword>
<sequence>MTPFQDVGLEEEEEINFTAGGLPDEAMDSIWNYLIFAFQLQKKIQPGNQPKLESNPFLSEARDQQPTRYCLSYASDYITTTTSQWRSVNPETTFIADLTVPLCWKREFVDIEVRSLSHVQRHKSPSSEL</sequence>
<dbReference type="Proteomes" id="UP001148838">
    <property type="component" value="Unassembled WGS sequence"/>
</dbReference>
<evidence type="ECO:0000313" key="2">
    <source>
        <dbReference type="Proteomes" id="UP001148838"/>
    </source>
</evidence>
<evidence type="ECO:0000313" key="1">
    <source>
        <dbReference type="EMBL" id="KAJ4431618.1"/>
    </source>
</evidence>
<organism evidence="1 2">
    <name type="scientific">Periplaneta americana</name>
    <name type="common">American cockroach</name>
    <name type="synonym">Blatta americana</name>
    <dbReference type="NCBI Taxonomy" id="6978"/>
    <lineage>
        <taxon>Eukaryota</taxon>
        <taxon>Metazoa</taxon>
        <taxon>Ecdysozoa</taxon>
        <taxon>Arthropoda</taxon>
        <taxon>Hexapoda</taxon>
        <taxon>Insecta</taxon>
        <taxon>Pterygota</taxon>
        <taxon>Neoptera</taxon>
        <taxon>Polyneoptera</taxon>
        <taxon>Dictyoptera</taxon>
        <taxon>Blattodea</taxon>
        <taxon>Blattoidea</taxon>
        <taxon>Blattidae</taxon>
        <taxon>Blattinae</taxon>
        <taxon>Periplaneta</taxon>
    </lineage>
</organism>
<reference evidence="1 2" key="1">
    <citation type="journal article" date="2022" name="Allergy">
        <title>Genome assembly and annotation of Periplaneta americana reveal a comprehensive cockroach allergen profile.</title>
        <authorList>
            <person name="Wang L."/>
            <person name="Xiong Q."/>
            <person name="Saelim N."/>
            <person name="Wang L."/>
            <person name="Nong W."/>
            <person name="Wan A.T."/>
            <person name="Shi M."/>
            <person name="Liu X."/>
            <person name="Cao Q."/>
            <person name="Hui J.H.L."/>
            <person name="Sookrung N."/>
            <person name="Leung T.F."/>
            <person name="Tungtrongchitr A."/>
            <person name="Tsui S.K.W."/>
        </authorList>
    </citation>
    <scope>NUCLEOTIDE SEQUENCE [LARGE SCALE GENOMIC DNA]</scope>
    <source>
        <strain evidence="1">PWHHKU_190912</strain>
    </source>
</reference>